<dbReference type="Proteomes" id="UP000075670">
    <property type="component" value="Unassembled WGS sequence"/>
</dbReference>
<dbReference type="EC" id="3.5.4.9" evidence="2"/>
<sequence>MLAGKSLIDFAAQLSSTAPVPGGGTVSALCGYLSAALALKVCYLTLAKEQYEASHTDMHKVGGEIEELKVELLGLMDEDAAAFAGVINAYRLPRRDPCEANKRKEAIKQETLKAAFVPLRTAEKCLQLLKKIPVVIDKGVPGAVSDAGVAAHLAAAGLEGALLNVAINIKGIKKEYVLELEQRIAQINEEKQDLMSHLLRTLKMG</sequence>
<name>A0A151B2L4_9FIRM</name>
<dbReference type="SUPFAM" id="SSF101262">
    <property type="entry name" value="Methenyltetrahydrofolate cyclohydrolase-like"/>
    <property type="match status" value="1"/>
</dbReference>
<feature type="domain" description="Cyclodeaminase/cyclohydrolase" evidence="1">
    <location>
        <begin position="7"/>
        <end position="185"/>
    </location>
</feature>
<keyword evidence="3" id="KW-1185">Reference proteome</keyword>
<dbReference type="EMBL" id="LTBC01000001">
    <property type="protein sequence ID" value="KYH33907.1"/>
    <property type="molecule type" value="Genomic_DNA"/>
</dbReference>
<evidence type="ECO:0000313" key="2">
    <source>
        <dbReference type="EMBL" id="KYH33907.1"/>
    </source>
</evidence>
<dbReference type="Pfam" id="PF04961">
    <property type="entry name" value="FTCD_C"/>
    <property type="match status" value="1"/>
</dbReference>
<comment type="caution">
    <text evidence="2">The sequence shown here is derived from an EMBL/GenBank/DDBJ whole genome shotgun (WGS) entry which is preliminary data.</text>
</comment>
<reference evidence="2 3" key="1">
    <citation type="submission" date="2016-02" db="EMBL/GenBank/DDBJ databases">
        <title>Genome sequence of Moorella mulderi DSM 14980.</title>
        <authorList>
            <person name="Poehlein A."/>
            <person name="Daniel R."/>
        </authorList>
    </citation>
    <scope>NUCLEOTIDE SEQUENCE [LARGE SCALE GENOMIC DNA]</scope>
    <source>
        <strain evidence="2 3">DSM 14980</strain>
    </source>
</reference>
<dbReference type="AlphaFoldDB" id="A0A151B2L4"/>
<evidence type="ECO:0000259" key="1">
    <source>
        <dbReference type="Pfam" id="PF04961"/>
    </source>
</evidence>
<dbReference type="RefSeq" id="WP_062281289.1">
    <property type="nucleotide sequence ID" value="NZ_LTBC01000001.1"/>
</dbReference>
<accession>A0A151B2L4</accession>
<dbReference type="InterPro" id="IPR007044">
    <property type="entry name" value="Cyclodeamin/CycHdrlase"/>
</dbReference>
<dbReference type="InterPro" id="IPR036178">
    <property type="entry name" value="Formintransfe-cycloase-like_sf"/>
</dbReference>
<gene>
    <name evidence="2" type="primary">fchA</name>
    <name evidence="2" type="ORF">MOMUL_06250</name>
</gene>
<protein>
    <submittedName>
        <fullName evidence="2">Methenyltetrahydrofolate cyclohydrolase</fullName>
        <ecNumber evidence="2">3.5.4.9</ecNumber>
    </submittedName>
</protein>
<dbReference type="PATRIC" id="fig|1122241.3.peg.659"/>
<dbReference type="OrthoDB" id="7959174at2"/>
<dbReference type="GO" id="GO:0004477">
    <property type="term" value="F:methenyltetrahydrofolate cyclohydrolase activity"/>
    <property type="evidence" value="ECO:0007669"/>
    <property type="project" value="UniProtKB-EC"/>
</dbReference>
<keyword evidence="2" id="KW-0378">Hydrolase</keyword>
<organism evidence="2 3">
    <name type="scientific">Moorella mulderi DSM 14980</name>
    <dbReference type="NCBI Taxonomy" id="1122241"/>
    <lineage>
        <taxon>Bacteria</taxon>
        <taxon>Bacillati</taxon>
        <taxon>Bacillota</taxon>
        <taxon>Clostridia</taxon>
        <taxon>Neomoorellales</taxon>
        <taxon>Neomoorellaceae</taxon>
        <taxon>Neomoorella</taxon>
    </lineage>
</organism>
<proteinExistence type="predicted"/>
<dbReference type="Gene3D" id="1.20.120.680">
    <property type="entry name" value="Formiminotetrahydrofolate cyclodeaminase monomer, up-and-down helical bundle"/>
    <property type="match status" value="1"/>
</dbReference>
<evidence type="ECO:0000313" key="3">
    <source>
        <dbReference type="Proteomes" id="UP000075670"/>
    </source>
</evidence>